<evidence type="ECO:0000256" key="2">
    <source>
        <dbReference type="ARBA" id="ARBA00022679"/>
    </source>
</evidence>
<dbReference type="GO" id="GO:0047184">
    <property type="term" value="F:1-acylglycerophosphocholine O-acyltransferase activity"/>
    <property type="evidence" value="ECO:0007669"/>
    <property type="project" value="TreeGrafter"/>
</dbReference>
<keyword evidence="4" id="KW-0472">Membrane</keyword>
<protein>
    <recommendedName>
        <fullName evidence="6">Tafazzin family protein</fullName>
    </recommendedName>
</protein>
<comment type="caution">
    <text evidence="8">The sequence shown here is derived from an EMBL/GenBank/DDBJ whole genome shotgun (WGS) entry which is preliminary data.</text>
</comment>
<dbReference type="GO" id="GO:0007007">
    <property type="term" value="P:inner mitochondrial membrane organization"/>
    <property type="evidence" value="ECO:0007669"/>
    <property type="project" value="TreeGrafter"/>
</dbReference>
<evidence type="ECO:0000256" key="6">
    <source>
        <dbReference type="RuleBase" id="RU365062"/>
    </source>
</evidence>
<dbReference type="EMBL" id="JAAQRI010000332">
    <property type="protein sequence ID" value="KAF5618150.1"/>
    <property type="molecule type" value="Genomic_DNA"/>
</dbReference>
<name>A0A8H5QMY8_9HYPO</name>
<accession>A0A8H5QMY8</accession>
<reference evidence="8 9" key="1">
    <citation type="submission" date="2020-05" db="EMBL/GenBank/DDBJ databases">
        <title>Identification and distribution of gene clusters putatively required for synthesis of sphingolipid metabolism inhibitors in phylogenetically diverse species of the filamentous fungus Fusarium.</title>
        <authorList>
            <person name="Kim H.-S."/>
            <person name="Busman M."/>
            <person name="Brown D.W."/>
            <person name="Divon H."/>
            <person name="Uhlig S."/>
            <person name="Proctor R.H."/>
        </authorList>
    </citation>
    <scope>NUCLEOTIDE SEQUENCE [LARGE SCALE GENOMIC DNA]</scope>
    <source>
        <strain evidence="8 9">NRRL 66243</strain>
    </source>
</reference>
<dbReference type="RefSeq" id="XP_037200613.1">
    <property type="nucleotide sequence ID" value="XM_037345394.1"/>
</dbReference>
<evidence type="ECO:0000256" key="3">
    <source>
        <dbReference type="ARBA" id="ARBA00023098"/>
    </source>
</evidence>
<evidence type="ECO:0000256" key="1">
    <source>
        <dbReference type="ARBA" id="ARBA00004170"/>
    </source>
</evidence>
<comment type="subcellular location">
    <subcellularLocation>
        <location evidence="1">Membrane</location>
        <topology evidence="1">Peripheral membrane protein</topology>
    </subcellularLocation>
</comment>
<sequence length="379" mass="42075">MSDSDPPAQPSLPWRIASASVMGSVGVFARVFMNGFNTLEVTGLEGLLGVLDRRKREGRERGLLTVCNHVAVYAMPCQSNATLDDPLIWGMLPMRYFFDAVNMRWGLGAHDICFKNKATSTFFSLGQVLPTHRLWYSPYGGLYQPTMTQAIKLLSGPSPASWSTASDSPLSATPASTRPPPVPQPLFFSTNGVDQFPAPPAYSAYRNAWVHVFPEACCHQSPESGLRYFKWGVSRLILESDPAPEFIPMFVHGTQHIMAEDRGWPRWAPRVGKTVKIVIGEPTDVDQLFGPQRVAWRKLVAKGDPELLRNSPEATELRISVARRVRDEVEKLRESAGFPAEKDEAPALAETWAKDPLRTKFKSPVDGSLVNRHGPKEHP</sequence>
<proteinExistence type="inferred from homology"/>
<evidence type="ECO:0000256" key="5">
    <source>
        <dbReference type="ARBA" id="ARBA00023315"/>
    </source>
</evidence>
<dbReference type="InterPro" id="IPR000872">
    <property type="entry name" value="Tafazzin"/>
</dbReference>
<dbReference type="GO" id="GO:0035965">
    <property type="term" value="P:cardiolipin acyl-chain remodeling"/>
    <property type="evidence" value="ECO:0007669"/>
    <property type="project" value="TreeGrafter"/>
</dbReference>
<evidence type="ECO:0000313" key="9">
    <source>
        <dbReference type="Proteomes" id="UP000530670"/>
    </source>
</evidence>
<dbReference type="AlphaFoldDB" id="A0A8H5QMY8"/>
<dbReference type="PANTHER" id="PTHR12497">
    <property type="entry name" value="TAZ PROTEIN TAFAZZIN"/>
    <property type="match status" value="1"/>
</dbReference>
<gene>
    <name evidence="8" type="ORF">FTJAE_12357</name>
</gene>
<dbReference type="PRINTS" id="PR00979">
    <property type="entry name" value="TAFAZZIN"/>
</dbReference>
<comment type="similarity">
    <text evidence="6">Belongs to the taffazin family.</text>
</comment>
<keyword evidence="2 8" id="KW-0808">Transferase</keyword>
<feature type="region of interest" description="Disordered" evidence="7">
    <location>
        <begin position="359"/>
        <end position="379"/>
    </location>
</feature>
<keyword evidence="5 8" id="KW-0012">Acyltransferase</keyword>
<keyword evidence="9" id="KW-1185">Reference proteome</keyword>
<dbReference type="GO" id="GO:0031966">
    <property type="term" value="C:mitochondrial membrane"/>
    <property type="evidence" value="ECO:0007669"/>
    <property type="project" value="TreeGrafter"/>
</dbReference>
<evidence type="ECO:0000256" key="7">
    <source>
        <dbReference type="SAM" id="MobiDB-lite"/>
    </source>
</evidence>
<keyword evidence="3" id="KW-0443">Lipid metabolism</keyword>
<evidence type="ECO:0000256" key="4">
    <source>
        <dbReference type="ARBA" id="ARBA00023136"/>
    </source>
</evidence>
<evidence type="ECO:0000313" key="8">
    <source>
        <dbReference type="EMBL" id="KAF5618150.1"/>
    </source>
</evidence>
<dbReference type="Proteomes" id="UP000530670">
    <property type="component" value="Unassembled WGS sequence"/>
</dbReference>
<dbReference type="OrthoDB" id="193467at2759"/>
<dbReference type="GeneID" id="59297664"/>
<dbReference type="PANTHER" id="PTHR12497:SF0">
    <property type="entry name" value="TAFAZZIN"/>
    <property type="match status" value="1"/>
</dbReference>
<organism evidence="8 9">
    <name type="scientific">Fusarium tjaetaba</name>
    <dbReference type="NCBI Taxonomy" id="1567544"/>
    <lineage>
        <taxon>Eukaryota</taxon>
        <taxon>Fungi</taxon>
        <taxon>Dikarya</taxon>
        <taxon>Ascomycota</taxon>
        <taxon>Pezizomycotina</taxon>
        <taxon>Sordariomycetes</taxon>
        <taxon>Hypocreomycetidae</taxon>
        <taxon>Hypocreales</taxon>
        <taxon>Nectriaceae</taxon>
        <taxon>Fusarium</taxon>
        <taxon>Fusarium fujikuroi species complex</taxon>
    </lineage>
</organism>